<feature type="transmembrane region" description="Helical" evidence="5">
    <location>
        <begin position="219"/>
        <end position="239"/>
    </location>
</feature>
<comment type="subcellular location">
    <subcellularLocation>
        <location evidence="1">Membrane</location>
        <topology evidence="1">Multi-pass membrane protein</topology>
    </subcellularLocation>
</comment>
<dbReference type="GO" id="GO:1902600">
    <property type="term" value="P:proton transmembrane transport"/>
    <property type="evidence" value="ECO:0007669"/>
    <property type="project" value="InterPro"/>
</dbReference>
<feature type="transmembrane region" description="Helical" evidence="5">
    <location>
        <begin position="328"/>
        <end position="346"/>
    </location>
</feature>
<reference evidence="7 8" key="1">
    <citation type="submission" date="2019-10" db="EMBL/GenBank/DDBJ databases">
        <title>Alkaliphilus serpentinus sp. nov. and Alkaliphilus pronyensis sp. nov., two novel anaerobic alkaliphilic species isolated from the serpentinized-hosted hydrothermal field of the Prony Bay (New Caledonia).</title>
        <authorList>
            <person name="Postec A."/>
        </authorList>
    </citation>
    <scope>NUCLEOTIDE SEQUENCE [LARGE SCALE GENOMIC DNA]</scope>
    <source>
        <strain evidence="7 8">LacT</strain>
    </source>
</reference>
<evidence type="ECO:0000256" key="4">
    <source>
        <dbReference type="ARBA" id="ARBA00023136"/>
    </source>
</evidence>
<feature type="transmembrane region" description="Helical" evidence="5">
    <location>
        <begin position="287"/>
        <end position="307"/>
    </location>
</feature>
<dbReference type="Pfam" id="PF00999">
    <property type="entry name" value="Na_H_Exchanger"/>
    <property type="match status" value="1"/>
</dbReference>
<evidence type="ECO:0000313" key="8">
    <source>
        <dbReference type="Proteomes" id="UP000465601"/>
    </source>
</evidence>
<evidence type="ECO:0000256" key="2">
    <source>
        <dbReference type="ARBA" id="ARBA00022692"/>
    </source>
</evidence>
<dbReference type="OrthoDB" id="9778229at2"/>
<keyword evidence="4 5" id="KW-0472">Membrane</keyword>
<sequence length="388" mass="41030">MLGNYPLLVGALLLLGLLGGKLAKKVKLPSVTGYILLGLFIGPSFLNIVTKEMIKSMAFINHLALGILALSIGSQLHRYVFFKFGKDLFLLAIGDGLFTFTLVSGLTYLVGMPFEYAILLGVMALTVSPSGVITIIKEYGAKGNFSKNVMALVAIENLNCIILFGIVAAVLQGLKSTDSSGFMLFLALLKELGLALLVGSIAGMANSYLIKKKPNNSKFLVFLLGVILINTGIAVEFGLSSILINMTTGATIANLINRKFVLSSTLERVELPVFVIFLTLAGAKLDIALFGSVGIIGIAYIAGRLIGKIGGSLIAGRITTLSDSYRRNVGFALTPQAGVVIGLSIIAEEKMPQSNGLITGIVLTGVIFFEIVGPLLLKRALKNTGEIA</sequence>
<dbReference type="PANTHER" id="PTHR43021">
    <property type="entry name" value="NA(+)/H(+) ANTIPORTER-RELATED"/>
    <property type="match status" value="1"/>
</dbReference>
<feature type="transmembrane region" description="Helical" evidence="5">
    <location>
        <begin position="33"/>
        <end position="50"/>
    </location>
</feature>
<feature type="transmembrane region" description="Helical" evidence="5">
    <location>
        <begin position="148"/>
        <end position="171"/>
    </location>
</feature>
<dbReference type="Proteomes" id="UP000465601">
    <property type="component" value="Unassembled WGS sequence"/>
</dbReference>
<evidence type="ECO:0000259" key="6">
    <source>
        <dbReference type="Pfam" id="PF00999"/>
    </source>
</evidence>
<keyword evidence="2 5" id="KW-0812">Transmembrane</keyword>
<organism evidence="7 8">
    <name type="scientific">Alkaliphilus serpentinus</name>
    <dbReference type="NCBI Taxonomy" id="1482731"/>
    <lineage>
        <taxon>Bacteria</taxon>
        <taxon>Bacillati</taxon>
        <taxon>Bacillota</taxon>
        <taxon>Clostridia</taxon>
        <taxon>Peptostreptococcales</taxon>
        <taxon>Natronincolaceae</taxon>
        <taxon>Alkaliphilus</taxon>
    </lineage>
</organism>
<dbReference type="Gene3D" id="1.20.1530.20">
    <property type="match status" value="1"/>
</dbReference>
<feature type="transmembrane region" description="Helical" evidence="5">
    <location>
        <begin position="183"/>
        <end position="207"/>
    </location>
</feature>
<keyword evidence="8" id="KW-1185">Reference proteome</keyword>
<feature type="transmembrane region" description="Helical" evidence="5">
    <location>
        <begin position="116"/>
        <end position="136"/>
    </location>
</feature>
<protein>
    <recommendedName>
        <fullName evidence="6">Cation/H+ exchanger transmembrane domain-containing protein</fullName>
    </recommendedName>
</protein>
<keyword evidence="3 5" id="KW-1133">Transmembrane helix</keyword>
<evidence type="ECO:0000256" key="5">
    <source>
        <dbReference type="SAM" id="Phobius"/>
    </source>
</evidence>
<gene>
    <name evidence="7" type="ORF">F8153_08250</name>
</gene>
<evidence type="ECO:0000313" key="7">
    <source>
        <dbReference type="EMBL" id="KAB3530070.1"/>
    </source>
</evidence>
<dbReference type="PANTHER" id="PTHR43021:SF2">
    <property type="entry name" value="CATION_H+ EXCHANGER DOMAIN-CONTAINING PROTEIN"/>
    <property type="match status" value="1"/>
</dbReference>
<dbReference type="InterPro" id="IPR038770">
    <property type="entry name" value="Na+/solute_symporter_sf"/>
</dbReference>
<dbReference type="RefSeq" id="WP_151865877.1">
    <property type="nucleotide sequence ID" value="NZ_WBZB01000024.1"/>
</dbReference>
<name>A0A833HP06_9FIRM</name>
<feature type="transmembrane region" description="Helical" evidence="5">
    <location>
        <begin position="358"/>
        <end position="377"/>
    </location>
</feature>
<proteinExistence type="predicted"/>
<accession>A0A833HP06</accession>
<evidence type="ECO:0000256" key="3">
    <source>
        <dbReference type="ARBA" id="ARBA00022989"/>
    </source>
</evidence>
<evidence type="ECO:0000256" key="1">
    <source>
        <dbReference type="ARBA" id="ARBA00004141"/>
    </source>
</evidence>
<dbReference type="InterPro" id="IPR006153">
    <property type="entry name" value="Cation/H_exchanger_TM"/>
</dbReference>
<feature type="domain" description="Cation/H+ exchanger transmembrane" evidence="6">
    <location>
        <begin position="13"/>
        <end position="379"/>
    </location>
</feature>
<comment type="caution">
    <text evidence="7">The sequence shown here is derived from an EMBL/GenBank/DDBJ whole genome shotgun (WGS) entry which is preliminary data.</text>
</comment>
<dbReference type="EMBL" id="WBZB01000024">
    <property type="protein sequence ID" value="KAB3530070.1"/>
    <property type="molecule type" value="Genomic_DNA"/>
</dbReference>
<feature type="transmembrane region" description="Helical" evidence="5">
    <location>
        <begin position="57"/>
        <end position="76"/>
    </location>
</feature>
<feature type="transmembrane region" description="Helical" evidence="5">
    <location>
        <begin position="88"/>
        <end position="109"/>
    </location>
</feature>
<dbReference type="AlphaFoldDB" id="A0A833HP06"/>
<dbReference type="GO" id="GO:0015297">
    <property type="term" value="F:antiporter activity"/>
    <property type="evidence" value="ECO:0007669"/>
    <property type="project" value="InterPro"/>
</dbReference>
<dbReference type="GO" id="GO:0016020">
    <property type="term" value="C:membrane"/>
    <property type="evidence" value="ECO:0007669"/>
    <property type="project" value="UniProtKB-SubCell"/>
</dbReference>